<dbReference type="AlphaFoldDB" id="A0A0C2N4I6"/>
<dbReference type="Gene3D" id="3.60.20.30">
    <property type="entry name" value="(Glycosyl)asparaginase"/>
    <property type="match status" value="1"/>
</dbReference>
<dbReference type="PANTHER" id="PTHR10188">
    <property type="entry name" value="L-ASPARAGINASE"/>
    <property type="match status" value="1"/>
</dbReference>
<dbReference type="CDD" id="cd04514">
    <property type="entry name" value="Taspase1_like"/>
    <property type="match status" value="1"/>
</dbReference>
<evidence type="ECO:0000256" key="3">
    <source>
        <dbReference type="PIRSR" id="PIRSR600246-3"/>
    </source>
</evidence>
<keyword evidence="5" id="KW-1185">Reference proteome</keyword>
<name>A0A0C2N4I6_THEKT</name>
<gene>
    <name evidence="4" type="ORF">RF11_16181</name>
</gene>
<evidence type="ECO:0000313" key="4">
    <source>
        <dbReference type="EMBL" id="KII74571.1"/>
    </source>
</evidence>
<dbReference type="SUPFAM" id="SSF56235">
    <property type="entry name" value="N-terminal nucleophile aminohydrolases (Ntn hydrolases)"/>
    <property type="match status" value="1"/>
</dbReference>
<comment type="similarity">
    <text evidence="1">Belongs to the Ntn-hydrolase family.</text>
</comment>
<dbReference type="GO" id="GO:0004298">
    <property type="term" value="F:threonine-type endopeptidase activity"/>
    <property type="evidence" value="ECO:0007669"/>
    <property type="project" value="InterPro"/>
</dbReference>
<feature type="site" description="Cleavage; by autolysis" evidence="3">
    <location>
        <begin position="172"/>
        <end position="173"/>
    </location>
</feature>
<dbReference type="InterPro" id="IPR037464">
    <property type="entry name" value="Taspase1"/>
</dbReference>
<sequence length="331" mass="35425">MIAVHFGLGNYSGKADVSKNLTSHLTFICNEICVDLEKGFNSLKSVCHAVSMLENSVYSNAGIGSCLTSQGIVEMEAAVMDGKSRIFGGVSCIRNYQNPIKIAELLLNEQKVYKEKGFVKPQHLSGIGAEEFAHANGLNKCDPMTLITPKSQKIYERMKEIDATLLGNQACDTVGAVCVDKKGRISVAASSGGTACRHEGRIGHVSQPSGSGVWVDNKSRVAACTTGLGELLARDVTARNICRIINQEDTADGLNKHLIGLKDLNPTNWQECVGALGVQVNKNGSKRVVSCISGSKLMVAYCSIGSEPKINVLIPSQTDVHAPVVEEWCIS</sequence>
<dbReference type="InterPro" id="IPR029055">
    <property type="entry name" value="Ntn_hydrolases_N"/>
</dbReference>
<dbReference type="GO" id="GO:0005737">
    <property type="term" value="C:cytoplasm"/>
    <property type="evidence" value="ECO:0007669"/>
    <property type="project" value="TreeGrafter"/>
</dbReference>
<evidence type="ECO:0000313" key="5">
    <source>
        <dbReference type="Proteomes" id="UP000031668"/>
    </source>
</evidence>
<reference evidence="4 5" key="1">
    <citation type="journal article" date="2014" name="Genome Biol. Evol.">
        <title>The genome of the myxosporean Thelohanellus kitauei shows adaptations to nutrient acquisition within its fish host.</title>
        <authorList>
            <person name="Yang Y."/>
            <person name="Xiong J."/>
            <person name="Zhou Z."/>
            <person name="Huo F."/>
            <person name="Miao W."/>
            <person name="Ran C."/>
            <person name="Liu Y."/>
            <person name="Zhang J."/>
            <person name="Feng J."/>
            <person name="Wang M."/>
            <person name="Wang M."/>
            <person name="Wang L."/>
            <person name="Yao B."/>
        </authorList>
    </citation>
    <scope>NUCLEOTIDE SEQUENCE [LARGE SCALE GENOMIC DNA]</scope>
    <source>
        <strain evidence="4">Wuqing</strain>
    </source>
</reference>
<feature type="active site" description="Nucleophile" evidence="2">
    <location>
        <position position="173"/>
    </location>
</feature>
<evidence type="ECO:0000256" key="1">
    <source>
        <dbReference type="ARBA" id="ARBA00010872"/>
    </source>
</evidence>
<dbReference type="EMBL" id="JWZT01000358">
    <property type="protein sequence ID" value="KII74571.1"/>
    <property type="molecule type" value="Genomic_DNA"/>
</dbReference>
<dbReference type="Pfam" id="PF01112">
    <property type="entry name" value="Asparaginase_2"/>
    <property type="match status" value="1"/>
</dbReference>
<dbReference type="InterPro" id="IPR000246">
    <property type="entry name" value="Peptidase_T2"/>
</dbReference>
<proteinExistence type="inferred from homology"/>
<organism evidence="4 5">
    <name type="scientific">Thelohanellus kitauei</name>
    <name type="common">Myxosporean</name>
    <dbReference type="NCBI Taxonomy" id="669202"/>
    <lineage>
        <taxon>Eukaryota</taxon>
        <taxon>Metazoa</taxon>
        <taxon>Cnidaria</taxon>
        <taxon>Myxozoa</taxon>
        <taxon>Myxosporea</taxon>
        <taxon>Bivalvulida</taxon>
        <taxon>Platysporina</taxon>
        <taxon>Myxobolidae</taxon>
        <taxon>Thelohanellus</taxon>
    </lineage>
</organism>
<dbReference type="GO" id="GO:0051604">
    <property type="term" value="P:protein maturation"/>
    <property type="evidence" value="ECO:0007669"/>
    <property type="project" value="TreeGrafter"/>
</dbReference>
<dbReference type="Proteomes" id="UP000031668">
    <property type="component" value="Unassembled WGS sequence"/>
</dbReference>
<dbReference type="OrthoDB" id="2262349at2759"/>
<protein>
    <submittedName>
        <fullName evidence="4">Putative threonine aspartase</fullName>
    </submittedName>
</protein>
<accession>A0A0C2N4I6</accession>
<comment type="caution">
    <text evidence="4">The sequence shown here is derived from an EMBL/GenBank/DDBJ whole genome shotgun (WGS) entry which is preliminary data.</text>
</comment>
<evidence type="ECO:0000256" key="2">
    <source>
        <dbReference type="PIRSR" id="PIRSR600246-1"/>
    </source>
</evidence>
<dbReference type="PANTHER" id="PTHR10188:SF8">
    <property type="entry name" value="THREONINE ASPARTASE 1"/>
    <property type="match status" value="1"/>
</dbReference>